<feature type="compositionally biased region" description="Low complexity" evidence="1">
    <location>
        <begin position="82"/>
        <end position="93"/>
    </location>
</feature>
<gene>
    <name evidence="2" type="ORF">EI555_013414</name>
</gene>
<comment type="caution">
    <text evidence="2">The sequence shown here is derived from an EMBL/GenBank/DDBJ whole genome shotgun (WGS) entry which is preliminary data.</text>
</comment>
<evidence type="ECO:0000313" key="3">
    <source>
        <dbReference type="Proteomes" id="UP000308365"/>
    </source>
</evidence>
<name>A0A4U1EZJ2_MONMO</name>
<accession>A0A4U1EZJ2</accession>
<dbReference type="AlphaFoldDB" id="A0A4U1EZJ2"/>
<feature type="region of interest" description="Disordered" evidence="1">
    <location>
        <begin position="1"/>
        <end position="21"/>
    </location>
</feature>
<sequence>MQAMKTDGISSSKLPPGAFKPGLGVEKRAAQVAEEALILESWPELGQLSQPWPLLCHLESQQLQPGTGDRHSAATIYPQPPAAGSRGARASPGLTGCAAAPQSLFCP</sequence>
<proteinExistence type="predicted"/>
<evidence type="ECO:0000313" key="2">
    <source>
        <dbReference type="EMBL" id="TKC42233.1"/>
    </source>
</evidence>
<dbReference type="EMBL" id="RWIC01000564">
    <property type="protein sequence ID" value="TKC42233.1"/>
    <property type="molecule type" value="Genomic_DNA"/>
</dbReference>
<dbReference type="Proteomes" id="UP000308365">
    <property type="component" value="Unassembled WGS sequence"/>
</dbReference>
<organism evidence="2 3">
    <name type="scientific">Monodon monoceros</name>
    <name type="common">Narwhal</name>
    <name type="synonym">Ceratodon monodon</name>
    <dbReference type="NCBI Taxonomy" id="40151"/>
    <lineage>
        <taxon>Eukaryota</taxon>
        <taxon>Metazoa</taxon>
        <taxon>Chordata</taxon>
        <taxon>Craniata</taxon>
        <taxon>Vertebrata</taxon>
        <taxon>Euteleostomi</taxon>
        <taxon>Mammalia</taxon>
        <taxon>Eutheria</taxon>
        <taxon>Laurasiatheria</taxon>
        <taxon>Artiodactyla</taxon>
        <taxon>Whippomorpha</taxon>
        <taxon>Cetacea</taxon>
        <taxon>Odontoceti</taxon>
        <taxon>Monodontidae</taxon>
        <taxon>Monodon</taxon>
    </lineage>
</organism>
<protein>
    <submittedName>
        <fullName evidence="2">Uncharacterized protein</fullName>
    </submittedName>
</protein>
<reference evidence="3" key="1">
    <citation type="journal article" date="2019" name="IScience">
        <title>Narwhal Genome Reveals Long-Term Low Genetic Diversity despite Current Large Abundance Size.</title>
        <authorList>
            <person name="Westbury M.V."/>
            <person name="Petersen B."/>
            <person name="Garde E."/>
            <person name="Heide-Jorgensen M.P."/>
            <person name="Lorenzen E.D."/>
        </authorList>
    </citation>
    <scope>NUCLEOTIDE SEQUENCE [LARGE SCALE GENOMIC DNA]</scope>
</reference>
<evidence type="ECO:0000256" key="1">
    <source>
        <dbReference type="SAM" id="MobiDB-lite"/>
    </source>
</evidence>
<feature type="region of interest" description="Disordered" evidence="1">
    <location>
        <begin position="63"/>
        <end position="93"/>
    </location>
</feature>